<dbReference type="InterPro" id="IPR036259">
    <property type="entry name" value="MFS_trans_sf"/>
</dbReference>
<evidence type="ECO:0000256" key="3">
    <source>
        <dbReference type="ARBA" id="ARBA00022692"/>
    </source>
</evidence>
<dbReference type="GO" id="GO:0016020">
    <property type="term" value="C:membrane"/>
    <property type="evidence" value="ECO:0007669"/>
    <property type="project" value="UniProtKB-SubCell"/>
</dbReference>
<dbReference type="OrthoDB" id="5856527at2759"/>
<dbReference type="InterPro" id="IPR051617">
    <property type="entry name" value="UNC-93-like_regulator"/>
</dbReference>
<evidence type="ECO:0000256" key="4">
    <source>
        <dbReference type="ARBA" id="ARBA00022989"/>
    </source>
</evidence>
<organism evidence="7 8">
    <name type="scientific">Oesophagostomum dentatum</name>
    <name type="common">Nodular worm</name>
    <dbReference type="NCBI Taxonomy" id="61180"/>
    <lineage>
        <taxon>Eukaryota</taxon>
        <taxon>Metazoa</taxon>
        <taxon>Ecdysozoa</taxon>
        <taxon>Nematoda</taxon>
        <taxon>Chromadorea</taxon>
        <taxon>Rhabditida</taxon>
        <taxon>Rhabditina</taxon>
        <taxon>Rhabditomorpha</taxon>
        <taxon>Strongyloidea</taxon>
        <taxon>Strongylidae</taxon>
        <taxon>Oesophagostomum</taxon>
    </lineage>
</organism>
<comment type="subcellular location">
    <subcellularLocation>
        <location evidence="1">Membrane</location>
        <topology evidence="1">Multi-pass membrane protein</topology>
    </subcellularLocation>
</comment>
<sequence length="259" mass="29343">MASPNFFELLCIVLLGLGQMCIMTGYDTQSFVAESVLHSVSRREPDRIDPHAGYYGQATCFGFYMLACIFAPWILSRVSPKWTLFLGSVCYTLYQVGFLYLNNYYYYTTCAIMGVGFALYYAGHGAYLMSHSTRKTIEQNSAIAWSIGCLCMILGSGILAVIFSLNRSLPELTPILNTTTEQSRHAYRQFTDMEIRMMYGAFAAVTFCANLIFALAPSREIPDCIQGKHNKIKKTFRQEMGRNYCSLAEEWLSVIGYFY</sequence>
<evidence type="ECO:0000256" key="5">
    <source>
        <dbReference type="ARBA" id="ARBA00023136"/>
    </source>
</evidence>
<comment type="similarity">
    <text evidence="2">Belongs to the unc-93 family.</text>
</comment>
<evidence type="ECO:0000313" key="7">
    <source>
        <dbReference type="EMBL" id="KHJ94131.1"/>
    </source>
</evidence>
<dbReference type="InterPro" id="IPR010291">
    <property type="entry name" value="Ion_channel_UNC-93"/>
</dbReference>
<protein>
    <submittedName>
        <fullName evidence="7">Uncharacterized protein</fullName>
    </submittedName>
</protein>
<keyword evidence="3 6" id="KW-0812">Transmembrane</keyword>
<dbReference type="Proteomes" id="UP000053660">
    <property type="component" value="Unassembled WGS sequence"/>
</dbReference>
<keyword evidence="8" id="KW-1185">Reference proteome</keyword>
<feature type="transmembrane region" description="Helical" evidence="6">
    <location>
        <begin position="197"/>
        <end position="216"/>
    </location>
</feature>
<keyword evidence="4 6" id="KW-1133">Transmembrane helix</keyword>
<keyword evidence="5 6" id="KW-0472">Membrane</keyword>
<feature type="transmembrane region" description="Helical" evidence="6">
    <location>
        <begin position="7"/>
        <end position="26"/>
    </location>
</feature>
<dbReference type="PANTHER" id="PTHR23294">
    <property type="entry name" value="ET TRANSLATION PRODUCT-RELATED"/>
    <property type="match status" value="1"/>
</dbReference>
<dbReference type="PANTHER" id="PTHR23294:SF18">
    <property type="entry name" value="UNC93-LIKE PROTEIN MFSD11"/>
    <property type="match status" value="1"/>
</dbReference>
<evidence type="ECO:0000256" key="1">
    <source>
        <dbReference type="ARBA" id="ARBA00004141"/>
    </source>
</evidence>
<name>A0A0B1TDI2_OESDE</name>
<evidence type="ECO:0000256" key="6">
    <source>
        <dbReference type="SAM" id="Phobius"/>
    </source>
</evidence>
<feature type="transmembrane region" description="Helical" evidence="6">
    <location>
        <begin position="143"/>
        <end position="165"/>
    </location>
</feature>
<evidence type="ECO:0000256" key="2">
    <source>
        <dbReference type="ARBA" id="ARBA00009172"/>
    </source>
</evidence>
<dbReference type="AlphaFoldDB" id="A0A0B1TDI2"/>
<proteinExistence type="inferred from homology"/>
<accession>A0A0B1TDI2</accession>
<feature type="transmembrane region" description="Helical" evidence="6">
    <location>
        <begin position="82"/>
        <end position="98"/>
    </location>
</feature>
<feature type="transmembrane region" description="Helical" evidence="6">
    <location>
        <begin position="104"/>
        <end position="122"/>
    </location>
</feature>
<dbReference type="Pfam" id="PF05978">
    <property type="entry name" value="UNC-93"/>
    <property type="match status" value="1"/>
</dbReference>
<dbReference type="Gene3D" id="1.20.1250.20">
    <property type="entry name" value="MFS general substrate transporter like domains"/>
    <property type="match status" value="1"/>
</dbReference>
<feature type="transmembrane region" description="Helical" evidence="6">
    <location>
        <begin position="54"/>
        <end position="75"/>
    </location>
</feature>
<dbReference type="EMBL" id="KN550451">
    <property type="protein sequence ID" value="KHJ94131.1"/>
    <property type="molecule type" value="Genomic_DNA"/>
</dbReference>
<dbReference type="SUPFAM" id="SSF103473">
    <property type="entry name" value="MFS general substrate transporter"/>
    <property type="match status" value="1"/>
</dbReference>
<reference evidence="7 8" key="1">
    <citation type="submission" date="2014-03" db="EMBL/GenBank/DDBJ databases">
        <title>Draft genome of the hookworm Oesophagostomum dentatum.</title>
        <authorList>
            <person name="Mitreva M."/>
        </authorList>
    </citation>
    <scope>NUCLEOTIDE SEQUENCE [LARGE SCALE GENOMIC DNA]</scope>
    <source>
        <strain evidence="7 8">OD-Hann</strain>
    </source>
</reference>
<gene>
    <name evidence="7" type="ORF">OESDEN_05946</name>
</gene>
<evidence type="ECO:0000313" key="8">
    <source>
        <dbReference type="Proteomes" id="UP000053660"/>
    </source>
</evidence>